<dbReference type="InterPro" id="IPR001240">
    <property type="entry name" value="PRAI_dom"/>
</dbReference>
<keyword evidence="12" id="KW-1185">Reference proteome</keyword>
<evidence type="ECO:0000313" key="11">
    <source>
        <dbReference type="EMBL" id="MBC8544574.1"/>
    </source>
</evidence>
<protein>
    <recommendedName>
        <fullName evidence="4 9">N-(5'-phosphoribosyl)anthranilate isomerase</fullName>
        <shortName evidence="9">PRAI</shortName>
        <ecNumber evidence="3 9">5.3.1.24</ecNumber>
    </recommendedName>
</protein>
<organism evidence="11 12">
    <name type="scientific">Bianquea renquensis</name>
    <dbReference type="NCBI Taxonomy" id="2763661"/>
    <lineage>
        <taxon>Bacteria</taxon>
        <taxon>Bacillati</taxon>
        <taxon>Bacillota</taxon>
        <taxon>Clostridia</taxon>
        <taxon>Eubacteriales</taxon>
        <taxon>Bianqueaceae</taxon>
        <taxon>Bianquea</taxon>
    </lineage>
</organism>
<keyword evidence="7 9" id="KW-0057">Aromatic amino acid biosynthesis</keyword>
<dbReference type="HAMAP" id="MF_00135">
    <property type="entry name" value="PRAI"/>
    <property type="match status" value="1"/>
</dbReference>
<evidence type="ECO:0000256" key="4">
    <source>
        <dbReference type="ARBA" id="ARBA00022272"/>
    </source>
</evidence>
<sequence>MKIKICGLRRACDIEYVNELLPDYIGFIFAEKSRRYVPPAEAAKLKEQLDPRIKAVGVFVDAPMDKIVTVVEQRIIDAVQLHGSEDDGYIRKLQGRTDCPILKAFIVRGVGDVRAAEQSPADYVLLDGGEGSGRPFDWSQIKNITRPYFLAGGLNLDNLQEAIQELGPYAVDVSSGVETGGWKDYAKIKRFMEICSEQQGRRGKQ</sequence>
<dbReference type="CDD" id="cd00405">
    <property type="entry name" value="PRAI"/>
    <property type="match status" value="1"/>
</dbReference>
<dbReference type="Pfam" id="PF00697">
    <property type="entry name" value="PRAI"/>
    <property type="match status" value="1"/>
</dbReference>
<comment type="similarity">
    <text evidence="9">Belongs to the TrpF family.</text>
</comment>
<dbReference type="AlphaFoldDB" id="A0A926DW98"/>
<comment type="pathway">
    <text evidence="2 9">Amino-acid biosynthesis; L-tryptophan biosynthesis; L-tryptophan from chorismate: step 3/5.</text>
</comment>
<dbReference type="RefSeq" id="WP_177713725.1">
    <property type="nucleotide sequence ID" value="NZ_JACRSQ010000025.1"/>
</dbReference>
<dbReference type="PANTHER" id="PTHR42894">
    <property type="entry name" value="N-(5'-PHOSPHORIBOSYL)ANTHRANILATE ISOMERASE"/>
    <property type="match status" value="1"/>
</dbReference>
<dbReference type="InterPro" id="IPR044643">
    <property type="entry name" value="TrpF_fam"/>
</dbReference>
<comment type="caution">
    <text evidence="11">The sequence shown here is derived from an EMBL/GenBank/DDBJ whole genome shotgun (WGS) entry which is preliminary data.</text>
</comment>
<dbReference type="GO" id="GO:0004640">
    <property type="term" value="F:phosphoribosylanthranilate isomerase activity"/>
    <property type="evidence" value="ECO:0007669"/>
    <property type="project" value="UniProtKB-UniRule"/>
</dbReference>
<evidence type="ECO:0000256" key="2">
    <source>
        <dbReference type="ARBA" id="ARBA00004664"/>
    </source>
</evidence>
<dbReference type="PANTHER" id="PTHR42894:SF1">
    <property type="entry name" value="N-(5'-PHOSPHORIBOSYL)ANTHRANILATE ISOMERASE"/>
    <property type="match status" value="1"/>
</dbReference>
<evidence type="ECO:0000256" key="1">
    <source>
        <dbReference type="ARBA" id="ARBA00001164"/>
    </source>
</evidence>
<evidence type="ECO:0000256" key="7">
    <source>
        <dbReference type="ARBA" id="ARBA00023141"/>
    </source>
</evidence>
<dbReference type="Proteomes" id="UP000657006">
    <property type="component" value="Unassembled WGS sequence"/>
</dbReference>
<dbReference type="EMBL" id="JACRSQ010000025">
    <property type="protein sequence ID" value="MBC8544574.1"/>
    <property type="molecule type" value="Genomic_DNA"/>
</dbReference>
<evidence type="ECO:0000256" key="5">
    <source>
        <dbReference type="ARBA" id="ARBA00022605"/>
    </source>
</evidence>
<keyword evidence="5 9" id="KW-0028">Amino-acid biosynthesis</keyword>
<evidence type="ECO:0000259" key="10">
    <source>
        <dbReference type="Pfam" id="PF00697"/>
    </source>
</evidence>
<reference evidence="11" key="1">
    <citation type="submission" date="2020-08" db="EMBL/GenBank/DDBJ databases">
        <title>Genome public.</title>
        <authorList>
            <person name="Liu C."/>
            <person name="Sun Q."/>
        </authorList>
    </citation>
    <scope>NUCLEOTIDE SEQUENCE</scope>
    <source>
        <strain evidence="11">NSJ-32</strain>
    </source>
</reference>
<name>A0A926DW98_9FIRM</name>
<accession>A0A926DW98</accession>
<dbReference type="InterPro" id="IPR013785">
    <property type="entry name" value="Aldolase_TIM"/>
</dbReference>
<keyword evidence="6 9" id="KW-0822">Tryptophan biosynthesis</keyword>
<feature type="domain" description="N-(5'phosphoribosyl) anthranilate isomerase (PRAI)" evidence="10">
    <location>
        <begin position="3"/>
        <end position="193"/>
    </location>
</feature>
<evidence type="ECO:0000256" key="6">
    <source>
        <dbReference type="ARBA" id="ARBA00022822"/>
    </source>
</evidence>
<dbReference type="GO" id="GO:0000162">
    <property type="term" value="P:L-tryptophan biosynthetic process"/>
    <property type="evidence" value="ECO:0007669"/>
    <property type="project" value="UniProtKB-UniRule"/>
</dbReference>
<evidence type="ECO:0000313" key="12">
    <source>
        <dbReference type="Proteomes" id="UP000657006"/>
    </source>
</evidence>
<dbReference type="EC" id="5.3.1.24" evidence="3 9"/>
<keyword evidence="8 9" id="KW-0413">Isomerase</keyword>
<comment type="catalytic activity">
    <reaction evidence="1 9">
        <text>N-(5-phospho-beta-D-ribosyl)anthranilate = 1-(2-carboxyphenylamino)-1-deoxy-D-ribulose 5-phosphate</text>
        <dbReference type="Rhea" id="RHEA:21540"/>
        <dbReference type="ChEBI" id="CHEBI:18277"/>
        <dbReference type="ChEBI" id="CHEBI:58613"/>
        <dbReference type="EC" id="5.3.1.24"/>
    </reaction>
</comment>
<proteinExistence type="inferred from homology"/>
<dbReference type="Gene3D" id="3.20.20.70">
    <property type="entry name" value="Aldolase class I"/>
    <property type="match status" value="1"/>
</dbReference>
<evidence type="ECO:0000256" key="9">
    <source>
        <dbReference type="HAMAP-Rule" id="MF_00135"/>
    </source>
</evidence>
<evidence type="ECO:0000256" key="3">
    <source>
        <dbReference type="ARBA" id="ARBA00012572"/>
    </source>
</evidence>
<gene>
    <name evidence="9" type="primary">trpF</name>
    <name evidence="11" type="ORF">H8730_13585</name>
</gene>
<dbReference type="SUPFAM" id="SSF51366">
    <property type="entry name" value="Ribulose-phoshate binding barrel"/>
    <property type="match status" value="1"/>
</dbReference>
<evidence type="ECO:0000256" key="8">
    <source>
        <dbReference type="ARBA" id="ARBA00023235"/>
    </source>
</evidence>
<dbReference type="InterPro" id="IPR011060">
    <property type="entry name" value="RibuloseP-bd_barrel"/>
</dbReference>